<dbReference type="RefSeq" id="WP_269720640.1">
    <property type="nucleotide sequence ID" value="NZ_CP101408.1"/>
</dbReference>
<feature type="domain" description="DUF6996" evidence="1">
    <location>
        <begin position="14"/>
        <end position="84"/>
    </location>
</feature>
<evidence type="ECO:0000313" key="5">
    <source>
        <dbReference type="Proteomes" id="UP001141458"/>
    </source>
</evidence>
<dbReference type="GO" id="GO:0004519">
    <property type="term" value="F:endonuclease activity"/>
    <property type="evidence" value="ECO:0007669"/>
    <property type="project" value="UniProtKB-KW"/>
</dbReference>
<dbReference type="Proteomes" id="UP001141458">
    <property type="component" value="Unassembled WGS sequence"/>
</dbReference>
<dbReference type="InterPro" id="IPR055650">
    <property type="entry name" value="DUF7226"/>
</dbReference>
<protein>
    <submittedName>
        <fullName evidence="4">Type II restriction endonuclease</fullName>
    </submittedName>
</protein>
<dbReference type="Pfam" id="PF23871">
    <property type="entry name" value="DUF7226"/>
    <property type="match status" value="1"/>
</dbReference>
<gene>
    <name evidence="4" type="ORF">NND69_03155</name>
</gene>
<reference evidence="4" key="1">
    <citation type="submission" date="2022-07" db="EMBL/GenBank/DDBJ databases">
        <title>Parvimonas micra travels from the subgingival sulcus of the human oral cavity to the colorectal adenocarcinoma.</title>
        <authorList>
            <person name="Conde-Perez K."/>
            <person name="Buetas E."/>
            <person name="Aja-Macaya P."/>
            <person name="Martin-De Arribas E."/>
            <person name="Iglesias-Corras I."/>
            <person name="Trigo-Tasende N."/>
            <person name="Nasser-Ali M."/>
            <person name="Estevez L.S."/>
            <person name="Rumbo-Feal S."/>
            <person name="Otero-Alen B."/>
            <person name="Noguera J.F."/>
            <person name="Concha A."/>
            <person name="Pardinas-Lopez S."/>
            <person name="Carda-Dieguez M."/>
            <person name="Gomez-Randulfe I."/>
            <person name="Martinez-Lago N."/>
            <person name="Ladra S."/>
            <person name="Aparicio L.A."/>
            <person name="Bou G."/>
            <person name="Mira A."/>
            <person name="Vallejo J.A."/>
            <person name="Poza M."/>
        </authorList>
    </citation>
    <scope>NUCLEOTIDE SEQUENCE</scope>
    <source>
        <strain evidence="4">PM79KC-AC-4</strain>
    </source>
</reference>
<dbReference type="Pfam" id="PF22518">
    <property type="entry name" value="DUF6997"/>
    <property type="match status" value="1"/>
</dbReference>
<sequence length="447" mass="52433">MKNNEKKSRPSISQSWDMIFSALNIGKKIKEDGYFAITTNDIKKYGGNVEPRSMTKWESSELLPKAFKDNNLNILPTSRGAYIISDFNLYEKIPDLTESVLEMQKIDVPNYQTISIDKITSESKAINVLLLTKILDYFLEEEDNVNTFNGIEGTGKFSFKIDRLSREPLFIDVNSAQCKIDVGLENENSIVIIEVKNVVHKDFHIRQLYYPYRSWGKKVTKPIRLLFIIYSNEIYRVFEYKFEDVGNYSSIKFVNGKNYSLQDTEINMEDLLNIYNETTIKYDDEEIKNHTTKIPFVQADSFDRLISLVENINEKPMTELEISELMLFETRQSNYYFNAGRYLGLLEKRAIDNSNKKNITKVYTTDFAKKILNLNYKERQLMYVKIILEHRIFNECFIESYKTGDLPDKEFVKNIMRELKVCSEKLISRRASSVIGWLKWIFNLTKL</sequence>
<accession>A0A9X3H9W6</accession>
<evidence type="ECO:0000259" key="1">
    <source>
        <dbReference type="Pfam" id="PF22515"/>
    </source>
</evidence>
<evidence type="ECO:0000259" key="2">
    <source>
        <dbReference type="Pfam" id="PF22518"/>
    </source>
</evidence>
<evidence type="ECO:0000259" key="3">
    <source>
        <dbReference type="Pfam" id="PF23871"/>
    </source>
</evidence>
<dbReference type="Pfam" id="PF22515">
    <property type="entry name" value="DUF6996"/>
    <property type="match status" value="1"/>
</dbReference>
<feature type="domain" description="DUF6997" evidence="2">
    <location>
        <begin position="86"/>
        <end position="260"/>
    </location>
</feature>
<keyword evidence="4" id="KW-0378">Hydrolase</keyword>
<comment type="caution">
    <text evidence="4">The sequence shown here is derived from an EMBL/GenBank/DDBJ whole genome shotgun (WGS) entry which is preliminary data.</text>
</comment>
<keyword evidence="4" id="KW-0255">Endonuclease</keyword>
<feature type="domain" description="DUF7226" evidence="3">
    <location>
        <begin position="304"/>
        <end position="445"/>
    </location>
</feature>
<dbReference type="InterPro" id="IPR054265">
    <property type="entry name" value="DUF6996"/>
</dbReference>
<organism evidence="4 5">
    <name type="scientific">Parvimonas micra</name>
    <dbReference type="NCBI Taxonomy" id="33033"/>
    <lineage>
        <taxon>Bacteria</taxon>
        <taxon>Bacillati</taxon>
        <taxon>Bacillota</taxon>
        <taxon>Tissierellia</taxon>
        <taxon>Tissierellales</taxon>
        <taxon>Peptoniphilaceae</taxon>
        <taxon>Parvimonas</taxon>
    </lineage>
</organism>
<dbReference type="AlphaFoldDB" id="A0A9X3H9W6"/>
<proteinExistence type="predicted"/>
<evidence type="ECO:0000313" key="4">
    <source>
        <dbReference type="EMBL" id="MCZ7407361.1"/>
    </source>
</evidence>
<dbReference type="InterPro" id="IPR054266">
    <property type="entry name" value="DUF6997"/>
</dbReference>
<keyword evidence="4" id="KW-0540">Nuclease</keyword>
<dbReference type="EMBL" id="JANDZV010000002">
    <property type="protein sequence ID" value="MCZ7407361.1"/>
    <property type="molecule type" value="Genomic_DNA"/>
</dbReference>
<name>A0A9X3H9W6_9FIRM</name>